<dbReference type="OrthoDB" id="9798587at2"/>
<dbReference type="CDD" id="cd04335">
    <property type="entry name" value="PrdX_deacylase"/>
    <property type="match status" value="1"/>
</dbReference>
<name>A0A1W1Z030_9LACT</name>
<sequence length="163" mass="19042">MITEEHLYEQLEELNIPYKIVKHQPVFTTEEADKQIEGHEGVRTKSLFLQNKKKKRFFIVIMDDSKSLDINFFKDYVDESRIKLASPETIEKLIGLTPGIVSVFGLTEAMNDKIEVFYDREMIKEDLLTFHPNTNDKTIFIKTTDIFKFVASMGYDNQIIDLP</sequence>
<evidence type="ECO:0000256" key="1">
    <source>
        <dbReference type="ARBA" id="ARBA00010201"/>
    </source>
</evidence>
<accession>A0A1W1Z030</accession>
<reference evidence="5" key="1">
    <citation type="submission" date="2017-04" db="EMBL/GenBank/DDBJ databases">
        <authorList>
            <person name="Varghese N."/>
            <person name="Submissions S."/>
        </authorList>
    </citation>
    <scope>NUCLEOTIDE SEQUENCE [LARGE SCALE GENOMIC DNA]</scope>
    <source>
        <strain evidence="5">DSM 21500</strain>
    </source>
</reference>
<comment type="similarity">
    <text evidence="1">Belongs to the PRORSD1 family.</text>
</comment>
<dbReference type="PANTHER" id="PTHR31423">
    <property type="entry name" value="YBAK DOMAIN-CONTAINING PROTEIN"/>
    <property type="match status" value="1"/>
</dbReference>
<dbReference type="RefSeq" id="WP_084099153.1">
    <property type="nucleotide sequence ID" value="NZ_FWXK01000005.1"/>
</dbReference>
<protein>
    <submittedName>
        <fullName evidence="4">Ala-tRNA(Pro) deacylase</fullName>
    </submittedName>
</protein>
<evidence type="ECO:0000313" key="4">
    <source>
        <dbReference type="EMBL" id="SMC41805.1"/>
    </source>
</evidence>
<dbReference type="InterPro" id="IPR036754">
    <property type="entry name" value="YbaK/aa-tRNA-synt-asso_dom_sf"/>
</dbReference>
<evidence type="ECO:0000259" key="3">
    <source>
        <dbReference type="Pfam" id="PF04073"/>
    </source>
</evidence>
<feature type="domain" description="YbaK/aminoacyl-tRNA synthetase-associated" evidence="3">
    <location>
        <begin position="23"/>
        <end position="149"/>
    </location>
</feature>
<dbReference type="STRING" id="371602.SAMN04487984_1021"/>
<evidence type="ECO:0000313" key="5">
    <source>
        <dbReference type="Proteomes" id="UP000243884"/>
    </source>
</evidence>
<evidence type="ECO:0000256" key="2">
    <source>
        <dbReference type="ARBA" id="ARBA00022917"/>
    </source>
</evidence>
<dbReference type="EMBL" id="FWXK01000005">
    <property type="protein sequence ID" value="SMC41805.1"/>
    <property type="molecule type" value="Genomic_DNA"/>
</dbReference>
<dbReference type="Pfam" id="PF04073">
    <property type="entry name" value="tRNA_edit"/>
    <property type="match status" value="1"/>
</dbReference>
<dbReference type="GO" id="GO:0002161">
    <property type="term" value="F:aminoacyl-tRNA deacylase activity"/>
    <property type="evidence" value="ECO:0007669"/>
    <property type="project" value="InterPro"/>
</dbReference>
<dbReference type="InterPro" id="IPR040285">
    <property type="entry name" value="ProX/PRXD1"/>
</dbReference>
<dbReference type="PANTHER" id="PTHR31423:SF3">
    <property type="entry name" value="PROLYL-TRNA SYNTHETASE ASSOCIATED DOMAIN-CONTAINING PROTEIN 1-RELATED"/>
    <property type="match status" value="1"/>
</dbReference>
<keyword evidence="2" id="KW-0648">Protein biosynthesis</keyword>
<dbReference type="SUPFAM" id="SSF55826">
    <property type="entry name" value="YbaK/ProRS associated domain"/>
    <property type="match status" value="1"/>
</dbReference>
<keyword evidence="5" id="KW-1185">Reference proteome</keyword>
<proteinExistence type="inferred from homology"/>
<dbReference type="AlphaFoldDB" id="A0A1W1Z030"/>
<dbReference type="FunFam" id="3.90.960.10:FF:000005">
    <property type="entry name" value="Putative prolyl-tRNA synthetase"/>
    <property type="match status" value="1"/>
</dbReference>
<dbReference type="InterPro" id="IPR007214">
    <property type="entry name" value="YbaK/aa-tRNA-synth-assoc-dom"/>
</dbReference>
<gene>
    <name evidence="4" type="ORF">SAMN04487984_1021</name>
</gene>
<organism evidence="4 5">
    <name type="scientific">Aerococcus suis</name>
    <dbReference type="NCBI Taxonomy" id="371602"/>
    <lineage>
        <taxon>Bacteria</taxon>
        <taxon>Bacillati</taxon>
        <taxon>Bacillota</taxon>
        <taxon>Bacilli</taxon>
        <taxon>Lactobacillales</taxon>
        <taxon>Aerococcaceae</taxon>
        <taxon>Aerococcus</taxon>
    </lineage>
</organism>
<dbReference type="Gene3D" id="3.90.960.10">
    <property type="entry name" value="YbaK/aminoacyl-tRNA synthetase-associated domain"/>
    <property type="match status" value="1"/>
</dbReference>
<dbReference type="Proteomes" id="UP000243884">
    <property type="component" value="Unassembled WGS sequence"/>
</dbReference>
<dbReference type="GO" id="GO:0006412">
    <property type="term" value="P:translation"/>
    <property type="evidence" value="ECO:0007669"/>
    <property type="project" value="UniProtKB-KW"/>
</dbReference>